<feature type="short sequence motif" description="GXSXG" evidence="9">
    <location>
        <begin position="886"/>
        <end position="890"/>
    </location>
</feature>
<keyword evidence="8 12" id="KW-0472">Membrane</keyword>
<feature type="domain" description="PNPLA" evidence="14">
    <location>
        <begin position="855"/>
        <end position="1019"/>
    </location>
</feature>
<dbReference type="PANTHER" id="PTHR14226:SF29">
    <property type="entry name" value="NEUROPATHY TARGET ESTERASE SWS"/>
    <property type="match status" value="1"/>
</dbReference>
<comment type="subcellular location">
    <subcellularLocation>
        <location evidence="1">Membrane</location>
    </subcellularLocation>
</comment>
<feature type="region of interest" description="Disordered" evidence="11">
    <location>
        <begin position="1205"/>
        <end position="1237"/>
    </location>
</feature>
<dbReference type="GO" id="GO:0004622">
    <property type="term" value="F:phosphatidylcholine lysophospholipase activity"/>
    <property type="evidence" value="ECO:0007669"/>
    <property type="project" value="UniProtKB-ARBA"/>
</dbReference>
<evidence type="ECO:0000256" key="11">
    <source>
        <dbReference type="SAM" id="MobiDB-lite"/>
    </source>
</evidence>
<dbReference type="InterPro" id="IPR050301">
    <property type="entry name" value="NTE"/>
</dbReference>
<dbReference type="PROSITE" id="PS51635">
    <property type="entry name" value="PNPLA"/>
    <property type="match status" value="1"/>
</dbReference>
<evidence type="ECO:0000259" key="13">
    <source>
        <dbReference type="PROSITE" id="PS50042"/>
    </source>
</evidence>
<dbReference type="Proteomes" id="UP001190700">
    <property type="component" value="Unassembled WGS sequence"/>
</dbReference>
<evidence type="ECO:0000256" key="3">
    <source>
        <dbReference type="ARBA" id="ARBA00022692"/>
    </source>
</evidence>
<dbReference type="EC" id="3.1.1.-" evidence="10"/>
<keyword evidence="6 12" id="KW-1133">Transmembrane helix</keyword>
<accession>A0AAE0F9V0</accession>
<dbReference type="CDD" id="cd00038">
    <property type="entry name" value="CAP_ED"/>
    <property type="match status" value="3"/>
</dbReference>
<reference evidence="15 16" key="1">
    <citation type="journal article" date="2015" name="Genome Biol. Evol.">
        <title>Comparative Genomics of a Bacterivorous Green Alga Reveals Evolutionary Causalities and Consequences of Phago-Mixotrophic Mode of Nutrition.</title>
        <authorList>
            <person name="Burns J.A."/>
            <person name="Paasch A."/>
            <person name="Narechania A."/>
            <person name="Kim E."/>
        </authorList>
    </citation>
    <scope>NUCLEOTIDE SEQUENCE [LARGE SCALE GENOMIC DNA]</scope>
    <source>
        <strain evidence="15 16">PLY_AMNH</strain>
    </source>
</reference>
<feature type="compositionally biased region" description="Polar residues" evidence="11">
    <location>
        <begin position="554"/>
        <end position="563"/>
    </location>
</feature>
<dbReference type="InterPro" id="IPR016035">
    <property type="entry name" value="Acyl_Trfase/lysoPLipase"/>
</dbReference>
<organism evidence="15 16">
    <name type="scientific">Cymbomonas tetramitiformis</name>
    <dbReference type="NCBI Taxonomy" id="36881"/>
    <lineage>
        <taxon>Eukaryota</taxon>
        <taxon>Viridiplantae</taxon>
        <taxon>Chlorophyta</taxon>
        <taxon>Pyramimonadophyceae</taxon>
        <taxon>Pyramimonadales</taxon>
        <taxon>Pyramimonadaceae</taxon>
        <taxon>Cymbomonas</taxon>
    </lineage>
</organism>
<feature type="compositionally biased region" description="Gly residues" evidence="11">
    <location>
        <begin position="578"/>
        <end position="589"/>
    </location>
</feature>
<name>A0AAE0F9V0_9CHLO</name>
<feature type="compositionally biased region" description="Polar residues" evidence="11">
    <location>
        <begin position="75"/>
        <end position="84"/>
    </location>
</feature>
<gene>
    <name evidence="15" type="ORF">CYMTET_35114</name>
</gene>
<evidence type="ECO:0000259" key="14">
    <source>
        <dbReference type="PROSITE" id="PS51635"/>
    </source>
</evidence>
<feature type="short sequence motif" description="DGA/G" evidence="9">
    <location>
        <begin position="1006"/>
        <end position="1008"/>
    </location>
</feature>
<evidence type="ECO:0000256" key="12">
    <source>
        <dbReference type="SAM" id="Phobius"/>
    </source>
</evidence>
<feature type="region of interest" description="Disordered" evidence="11">
    <location>
        <begin position="325"/>
        <end position="383"/>
    </location>
</feature>
<keyword evidence="16" id="KW-1185">Reference proteome</keyword>
<comment type="similarity">
    <text evidence="2">Belongs to the NTE family.</text>
</comment>
<feature type="region of interest" description="Disordered" evidence="11">
    <location>
        <begin position="554"/>
        <end position="595"/>
    </location>
</feature>
<comment type="similarity">
    <text evidence="10">Belongs to the patatin family.</text>
</comment>
<feature type="active site" description="Proton acceptor" evidence="9">
    <location>
        <position position="1006"/>
    </location>
</feature>
<dbReference type="Gene3D" id="3.40.1090.10">
    <property type="entry name" value="Cytosolic phospholipase A2 catalytic domain"/>
    <property type="match status" value="2"/>
</dbReference>
<dbReference type="PROSITE" id="PS50042">
    <property type="entry name" value="CNMP_BINDING_3"/>
    <property type="match status" value="3"/>
</dbReference>
<feature type="region of interest" description="Disordered" evidence="11">
    <location>
        <begin position="1137"/>
        <end position="1189"/>
    </location>
</feature>
<dbReference type="EMBL" id="LGRX02022353">
    <property type="protein sequence ID" value="KAK3255714.1"/>
    <property type="molecule type" value="Genomic_DNA"/>
</dbReference>
<dbReference type="SUPFAM" id="SSF52151">
    <property type="entry name" value="FabD/lysophospholipase-like"/>
    <property type="match status" value="1"/>
</dbReference>
<dbReference type="InterPro" id="IPR056556">
    <property type="entry name" value="NTE1_P-loop_dom"/>
</dbReference>
<evidence type="ECO:0000256" key="6">
    <source>
        <dbReference type="ARBA" id="ARBA00022989"/>
    </source>
</evidence>
<comment type="domain">
    <text evidence="10">The nitrogen atoms of the two glycine residues in the GGXR motif define the oxyanion hole, and stabilize the oxyanion that forms during the nucleophilic attack by the catalytic serine during substrate cleavage.</text>
</comment>
<evidence type="ECO:0000313" key="15">
    <source>
        <dbReference type="EMBL" id="KAK3255714.1"/>
    </source>
</evidence>
<dbReference type="InterPro" id="IPR018490">
    <property type="entry name" value="cNMP-bd_dom_sf"/>
</dbReference>
<dbReference type="InterPro" id="IPR002641">
    <property type="entry name" value="PNPLA_dom"/>
</dbReference>
<dbReference type="AlphaFoldDB" id="A0AAE0F9V0"/>
<evidence type="ECO:0000256" key="7">
    <source>
        <dbReference type="ARBA" id="ARBA00023098"/>
    </source>
</evidence>
<dbReference type="GO" id="GO:0016042">
    <property type="term" value="P:lipid catabolic process"/>
    <property type="evidence" value="ECO:0007669"/>
    <property type="project" value="UniProtKB-UniRule"/>
</dbReference>
<dbReference type="GO" id="GO:0016020">
    <property type="term" value="C:membrane"/>
    <property type="evidence" value="ECO:0007669"/>
    <property type="project" value="UniProtKB-SubCell"/>
</dbReference>
<evidence type="ECO:0000256" key="8">
    <source>
        <dbReference type="ARBA" id="ARBA00023136"/>
    </source>
</evidence>
<proteinExistence type="inferred from homology"/>
<feature type="domain" description="Cyclic nucleotide-binding" evidence="13">
    <location>
        <begin position="391"/>
        <end position="481"/>
    </location>
</feature>
<dbReference type="SMART" id="SM00100">
    <property type="entry name" value="cNMP"/>
    <property type="match status" value="2"/>
</dbReference>
<feature type="compositionally biased region" description="Polar residues" evidence="11">
    <location>
        <begin position="1215"/>
        <end position="1226"/>
    </location>
</feature>
<evidence type="ECO:0000256" key="5">
    <source>
        <dbReference type="ARBA" id="ARBA00022963"/>
    </source>
</evidence>
<dbReference type="SUPFAM" id="SSF51206">
    <property type="entry name" value="cAMP-binding domain-like"/>
    <property type="match status" value="3"/>
</dbReference>
<evidence type="ECO:0000256" key="1">
    <source>
        <dbReference type="ARBA" id="ARBA00004370"/>
    </source>
</evidence>
<feature type="compositionally biased region" description="Polar residues" evidence="11">
    <location>
        <begin position="1158"/>
        <end position="1189"/>
    </location>
</feature>
<feature type="short sequence motif" description="GXGXXG" evidence="9">
    <location>
        <begin position="859"/>
        <end position="864"/>
    </location>
</feature>
<keyword evidence="3 12" id="KW-0812">Transmembrane</keyword>
<feature type="transmembrane region" description="Helical" evidence="12">
    <location>
        <begin position="12"/>
        <end position="32"/>
    </location>
</feature>
<comment type="caution">
    <text evidence="15">The sequence shown here is derived from an EMBL/GenBank/DDBJ whole genome shotgun (WGS) entry which is preliminary data.</text>
</comment>
<protein>
    <recommendedName>
        <fullName evidence="10">Patatin</fullName>
        <ecNumber evidence="10">3.1.1.-</ecNumber>
    </recommendedName>
</protein>
<evidence type="ECO:0000313" key="16">
    <source>
        <dbReference type="Proteomes" id="UP001190700"/>
    </source>
</evidence>
<evidence type="ECO:0000256" key="4">
    <source>
        <dbReference type="ARBA" id="ARBA00022801"/>
    </source>
</evidence>
<feature type="region of interest" description="Disordered" evidence="11">
    <location>
        <begin position="40"/>
        <end position="89"/>
    </location>
</feature>
<keyword evidence="5 9" id="KW-0442">Lipid degradation</keyword>
<feature type="domain" description="Cyclic nucleotide-binding" evidence="13">
    <location>
        <begin position="496"/>
        <end position="655"/>
    </location>
</feature>
<evidence type="ECO:0000256" key="2">
    <source>
        <dbReference type="ARBA" id="ARBA00006636"/>
    </source>
</evidence>
<evidence type="ECO:0000256" key="9">
    <source>
        <dbReference type="PROSITE-ProRule" id="PRU01161"/>
    </source>
</evidence>
<dbReference type="Pfam" id="PF00027">
    <property type="entry name" value="cNMP_binding"/>
    <property type="match status" value="1"/>
</dbReference>
<comment type="function">
    <text evidence="10">Lipolytic acyl hydrolase (LAH).</text>
</comment>
<keyword evidence="7 9" id="KW-0443">Lipid metabolism</keyword>
<dbReference type="PANTHER" id="PTHR14226">
    <property type="entry name" value="NEUROPATHY TARGET ESTERASE/SWISS CHEESE D.MELANOGASTER"/>
    <property type="match status" value="1"/>
</dbReference>
<feature type="domain" description="Cyclic nucleotide-binding" evidence="13">
    <location>
        <begin position="110"/>
        <end position="240"/>
    </location>
</feature>
<sequence length="1237" mass="134904">MDPVKQRYRKLVGNAAWFGSVTVGAAALYVALEVWRKKPVESGTGGGEKTGGELVYGGASRPMQNLKPDPARVSSGASSDTYEANSGEDECNSWNELNNGESNFFAMSKFFSCIGLDDSRALYEAAETIEVAPNQMLFRQGDDSESGVFLVVKGTVGVFLQEGGLKEGGQKGAPARLTNILRESESVGDIDVLDGHPRSVSCTALEEGAVVVRVTRKLFLDFIMKHPQVLHLYLQQAIARLWRVAHFVLNDFLQMRRKRGVCSERQHPRVQVRRKRGVCSERQHPRVQLPRKEQSYSVLTATCDVVPVEEVDKFVSSLRCMMQPCSESGSEPAAPPPSTSAEFHPPETSPAANPAGGKVEHPVDVEEPSTSSGQESAPEERAHHGLHAAWVEAARKVHLRHAQELYTERSPAQHFFLLDRGRLIADPVPWPAGDGTPAPPLEQGSLVGCAAFLTRTPRRETMRAAETCVLLMFGAEELEKLREADLPAYTALMLAVSRSLTPLIRQFISLGLNRVWLTAGDTAYEHGAPASSLFIVISGRLVVSYPPPAALPMSHSTSTSGSNAHGAMSRNYSSGTWGSKGGPGMGGGGGRREEIGRGETLGEVSLLAGAATRHEATAQCVRDTEMVRMSRSSFQLICSQSPSAAARLLEVMAIKLRGHDAGRHQPKELATIALIPASSAGGRGRVHEFAQVLQGALQAFGPTLHLSAEAVAPHFPDDTLNKLHTRFYRSKLTSWMAQQEENFRFILLEGDMAHHALWTRICVTQADLVVVVADTSCQEQAAPHPAERRLMDGWKRRQGAATELVLLHPPGKEPVGTRTWREGRGYVRRHHHVRADVAGDVLRLARHIAGKSVGLVLSGGGSRGLAHLGVIRALEDCGVPIDIVGGTSEGAFIAGLYALKAGSQSMMAAVRRHVEWMSSARHLLLDLTLPLLSIFSGSHFEAALRESLGANHIEDLCLPFFCTTCNLSTGRQQVHESGLLWKYVRASMTVLGILPPVFDEGNLLVDGGYLNTLPVDVMCDQMGAGTVIAVDVMDKEAFIFKRLAPFDGGLSGWRLLWERWNPFSGVQNKTPRYNELVETLMHAVSVRQGASMAEQYRIALFLRPPQPNYARGRFVDNHGMDRITRSAYRHTMKEVMEWQSTQREQSEGKRSQAAPGSVQVQLTAQGQSPQRPSEQPHTEAAQSEASSNNTCMSQLVAKCLSDPMLSDLDSRSTRSEPATSLPTSPVRSGLEERTLSM</sequence>
<dbReference type="Pfam" id="PF24179">
    <property type="entry name" value="NTE_Ploop"/>
    <property type="match status" value="1"/>
</dbReference>
<evidence type="ECO:0000256" key="10">
    <source>
        <dbReference type="RuleBase" id="RU361262"/>
    </source>
</evidence>
<dbReference type="Pfam" id="PF01734">
    <property type="entry name" value="Patatin"/>
    <property type="match status" value="1"/>
</dbReference>
<dbReference type="InterPro" id="IPR000595">
    <property type="entry name" value="cNMP-bd_dom"/>
</dbReference>
<keyword evidence="4 9" id="KW-0378">Hydrolase</keyword>
<dbReference type="InterPro" id="IPR014710">
    <property type="entry name" value="RmlC-like_jellyroll"/>
</dbReference>
<dbReference type="Gene3D" id="2.60.120.10">
    <property type="entry name" value="Jelly Rolls"/>
    <property type="match status" value="3"/>
</dbReference>
<feature type="active site" description="Nucleophile" evidence="9">
    <location>
        <position position="888"/>
    </location>
</feature>